<dbReference type="HAMAP" id="MF_00201">
    <property type="entry name" value="RecO"/>
    <property type="match status" value="1"/>
</dbReference>
<evidence type="ECO:0000256" key="6">
    <source>
        <dbReference type="ARBA" id="ARBA00033409"/>
    </source>
</evidence>
<accession>A0ABM7X876</accession>
<dbReference type="EMBL" id="AP025592">
    <property type="protein sequence ID" value="BDG08047.1"/>
    <property type="molecule type" value="Genomic_DNA"/>
</dbReference>
<dbReference type="Pfam" id="PF02565">
    <property type="entry name" value="RecO_C"/>
    <property type="match status" value="1"/>
</dbReference>
<dbReference type="InterPro" id="IPR003717">
    <property type="entry name" value="RecO"/>
</dbReference>
<dbReference type="PANTHER" id="PTHR33991">
    <property type="entry name" value="DNA REPAIR PROTEIN RECO"/>
    <property type="match status" value="1"/>
</dbReference>
<comment type="similarity">
    <text evidence="1 7">Belongs to the RecO family.</text>
</comment>
<dbReference type="RefSeq" id="WP_248345168.1">
    <property type="nucleotide sequence ID" value="NZ_AP025592.1"/>
</dbReference>
<name>A0ABM7X876_9BACT</name>
<feature type="domain" description="DNA replication/recombination mediator RecO N-terminal" evidence="8">
    <location>
        <begin position="2"/>
        <end position="79"/>
    </location>
</feature>
<evidence type="ECO:0000313" key="9">
    <source>
        <dbReference type="EMBL" id="BDG08047.1"/>
    </source>
</evidence>
<comment type="function">
    <text evidence="7">Involved in DNA repair and RecF pathway recombination.</text>
</comment>
<keyword evidence="4 7" id="KW-0233">DNA recombination</keyword>
<proteinExistence type="inferred from homology"/>
<dbReference type="InterPro" id="IPR037278">
    <property type="entry name" value="ARFGAP/RecO"/>
</dbReference>
<dbReference type="SUPFAM" id="SSF50249">
    <property type="entry name" value="Nucleic acid-binding proteins"/>
    <property type="match status" value="1"/>
</dbReference>
<evidence type="ECO:0000256" key="1">
    <source>
        <dbReference type="ARBA" id="ARBA00007452"/>
    </source>
</evidence>
<dbReference type="Proteomes" id="UP001162734">
    <property type="component" value="Chromosome"/>
</dbReference>
<dbReference type="Pfam" id="PF11967">
    <property type="entry name" value="RecO_N"/>
    <property type="match status" value="1"/>
</dbReference>
<dbReference type="SUPFAM" id="SSF57863">
    <property type="entry name" value="ArfGap/RecO-like zinc finger"/>
    <property type="match status" value="1"/>
</dbReference>
<evidence type="ECO:0000256" key="7">
    <source>
        <dbReference type="HAMAP-Rule" id="MF_00201"/>
    </source>
</evidence>
<dbReference type="InterPro" id="IPR012340">
    <property type="entry name" value="NA-bd_OB-fold"/>
</dbReference>
<keyword evidence="3 7" id="KW-0227">DNA damage</keyword>
<keyword evidence="5 7" id="KW-0234">DNA repair</keyword>
<dbReference type="InterPro" id="IPR022572">
    <property type="entry name" value="DNA_rep/recomb_RecO_N"/>
</dbReference>
<evidence type="ECO:0000256" key="3">
    <source>
        <dbReference type="ARBA" id="ARBA00022763"/>
    </source>
</evidence>
<protein>
    <recommendedName>
        <fullName evidence="2 7">DNA repair protein RecO</fullName>
    </recommendedName>
    <alternativeName>
        <fullName evidence="6 7">Recombination protein O</fullName>
    </alternativeName>
</protein>
<evidence type="ECO:0000259" key="8">
    <source>
        <dbReference type="Pfam" id="PF11967"/>
    </source>
</evidence>
<dbReference type="PANTHER" id="PTHR33991:SF1">
    <property type="entry name" value="DNA REPAIR PROTEIN RECO"/>
    <property type="match status" value="1"/>
</dbReference>
<evidence type="ECO:0000256" key="5">
    <source>
        <dbReference type="ARBA" id="ARBA00023204"/>
    </source>
</evidence>
<dbReference type="Gene3D" id="2.40.50.140">
    <property type="entry name" value="Nucleic acid-binding proteins"/>
    <property type="match status" value="1"/>
</dbReference>
<evidence type="ECO:0000256" key="2">
    <source>
        <dbReference type="ARBA" id="ARBA00021310"/>
    </source>
</evidence>
<keyword evidence="10" id="KW-1185">Reference proteome</keyword>
<dbReference type="NCBIfam" id="TIGR00613">
    <property type="entry name" value="reco"/>
    <property type="match status" value="1"/>
</dbReference>
<reference evidence="10" key="1">
    <citation type="journal article" date="2022" name="Int. J. Syst. Evol. Microbiol.">
        <title>Anaeromyxobacter oryzae sp. nov., Anaeromyxobacter diazotrophicus sp. nov. and Anaeromyxobacter paludicola sp. nov., isolated from paddy soils.</title>
        <authorList>
            <person name="Itoh H."/>
            <person name="Xu Z."/>
            <person name="Mise K."/>
            <person name="Masuda Y."/>
            <person name="Ushijima N."/>
            <person name="Hayakawa C."/>
            <person name="Shiratori Y."/>
            <person name="Senoo K."/>
        </authorList>
    </citation>
    <scope>NUCLEOTIDE SEQUENCE [LARGE SCALE GENOMIC DNA]</scope>
    <source>
        <strain evidence="10">Red630</strain>
    </source>
</reference>
<organism evidence="9 10">
    <name type="scientific">Anaeromyxobacter paludicola</name>
    <dbReference type="NCBI Taxonomy" id="2918171"/>
    <lineage>
        <taxon>Bacteria</taxon>
        <taxon>Pseudomonadati</taxon>
        <taxon>Myxococcota</taxon>
        <taxon>Myxococcia</taxon>
        <taxon>Myxococcales</taxon>
        <taxon>Cystobacterineae</taxon>
        <taxon>Anaeromyxobacteraceae</taxon>
        <taxon>Anaeromyxobacter</taxon>
    </lineage>
</organism>
<dbReference type="Gene3D" id="1.20.1440.120">
    <property type="entry name" value="Recombination protein O, C-terminal domain"/>
    <property type="match status" value="1"/>
</dbReference>
<sequence>MTRLELLAVVLRTTDYGESDRVVSLFTEERGKLSAFARGARASRKRFGGALEPFTVLVASLKERPSGDLYGLETVSVRAAFGGIRGDLTRIACAGYACDLARELTRDAEPHPELFQLLCDYLALLDRAPARPAALRAFELGALREAGFAPRLDACARCGAPVTAGDAPRHAFDLSHGGALCPPCAGSGAGGTPVSAEALDALLRLSRAGLEEAALAPLTPAAGAEAQRLLARFVEHLVGHRLASRKFLDELGPMLG</sequence>
<evidence type="ECO:0000313" key="10">
    <source>
        <dbReference type="Proteomes" id="UP001162734"/>
    </source>
</evidence>
<dbReference type="InterPro" id="IPR042242">
    <property type="entry name" value="RecO_C"/>
</dbReference>
<gene>
    <name evidence="7 9" type="primary">recO</name>
    <name evidence="9" type="ORF">AMPC_11600</name>
</gene>
<evidence type="ECO:0000256" key="4">
    <source>
        <dbReference type="ARBA" id="ARBA00023172"/>
    </source>
</evidence>